<evidence type="ECO:0000313" key="4">
    <source>
        <dbReference type="Proteomes" id="UP000001106"/>
    </source>
</evidence>
<dbReference type="STRING" id="419665.Maeo_0568"/>
<dbReference type="PANTHER" id="PTHR22911:SF137">
    <property type="entry name" value="SOLUTE CARRIER FAMILY 35 MEMBER G2-RELATED"/>
    <property type="match status" value="1"/>
</dbReference>
<proteinExistence type="predicted"/>
<dbReference type="eggNOG" id="arCOG03426">
    <property type="taxonomic scope" value="Archaea"/>
</dbReference>
<protein>
    <recommendedName>
        <fullName evidence="2">EamA domain-containing protein</fullName>
    </recommendedName>
</protein>
<dbReference type="HOGENOM" id="CLU_1870747_0_0_2"/>
<name>A6UUI1_META3</name>
<gene>
    <name evidence="3" type="ordered locus">Maeo_0568</name>
</gene>
<feature type="transmembrane region" description="Helical" evidence="1">
    <location>
        <begin position="18"/>
        <end position="39"/>
    </location>
</feature>
<dbReference type="GO" id="GO:0016020">
    <property type="term" value="C:membrane"/>
    <property type="evidence" value="ECO:0007669"/>
    <property type="project" value="InterPro"/>
</dbReference>
<feature type="transmembrane region" description="Helical" evidence="1">
    <location>
        <begin position="106"/>
        <end position="126"/>
    </location>
</feature>
<dbReference type="PANTHER" id="PTHR22911">
    <property type="entry name" value="ACYL-MALONYL CONDENSING ENZYME-RELATED"/>
    <property type="match status" value="1"/>
</dbReference>
<dbReference type="SUPFAM" id="SSF103481">
    <property type="entry name" value="Multidrug resistance efflux transporter EmrE"/>
    <property type="match status" value="1"/>
</dbReference>
<dbReference type="InterPro" id="IPR000620">
    <property type="entry name" value="EamA_dom"/>
</dbReference>
<dbReference type="AlphaFoldDB" id="A6UUI1"/>
<sequence>MYGVGTFLAKIVSEKDPLLQWIIVNILGIIFCIFIIIKYPQKLQLLQGDILLYGIASAILILLGSLLLYYSLHSGRASIVVTLSAIGPAITMILAIVFLKEQVSNLQIFGIILIIIGIIFISMNSYKI</sequence>
<keyword evidence="1" id="KW-1133">Transmembrane helix</keyword>
<reference evidence="3" key="1">
    <citation type="submission" date="2007-06" db="EMBL/GenBank/DDBJ databases">
        <title>Complete sequence of Methanococcus aeolicus Nankai-3.</title>
        <authorList>
            <consortium name="US DOE Joint Genome Institute"/>
            <person name="Copeland A."/>
            <person name="Lucas S."/>
            <person name="Lapidus A."/>
            <person name="Barry K."/>
            <person name="Glavina del Rio T."/>
            <person name="Dalin E."/>
            <person name="Tice H."/>
            <person name="Pitluck S."/>
            <person name="Chain P."/>
            <person name="Malfatti S."/>
            <person name="Shin M."/>
            <person name="Vergez L."/>
            <person name="Schmutz J."/>
            <person name="Larimer F."/>
            <person name="Land M."/>
            <person name="Hauser L."/>
            <person name="Kyrpides N."/>
            <person name="Lykidis A."/>
            <person name="Sieprawska-Lupa M."/>
            <person name="Whitman W.B."/>
            <person name="Richardson P."/>
        </authorList>
    </citation>
    <scope>NUCLEOTIDE SEQUENCE [LARGE SCALE GENOMIC DNA]</scope>
    <source>
        <strain evidence="3">Nankai-3</strain>
    </source>
</reference>
<dbReference type="InterPro" id="IPR037185">
    <property type="entry name" value="EmrE-like"/>
</dbReference>
<dbReference type="EMBL" id="CP000743">
    <property type="protein sequence ID" value="ABR56153.1"/>
    <property type="molecule type" value="Genomic_DNA"/>
</dbReference>
<accession>A6UUI1</accession>
<dbReference type="Pfam" id="PF00892">
    <property type="entry name" value="EamA"/>
    <property type="match status" value="1"/>
</dbReference>
<keyword evidence="4" id="KW-1185">Reference proteome</keyword>
<dbReference type="Gene3D" id="1.10.3730.20">
    <property type="match status" value="1"/>
</dbReference>
<feature type="transmembrane region" description="Helical" evidence="1">
    <location>
        <begin position="51"/>
        <end position="72"/>
    </location>
</feature>
<keyword evidence="1" id="KW-0472">Membrane</keyword>
<evidence type="ECO:0000259" key="2">
    <source>
        <dbReference type="Pfam" id="PF00892"/>
    </source>
</evidence>
<dbReference type="KEGG" id="mae:Maeo_0568"/>
<feature type="transmembrane region" description="Helical" evidence="1">
    <location>
        <begin position="78"/>
        <end position="99"/>
    </location>
</feature>
<feature type="domain" description="EamA" evidence="2">
    <location>
        <begin position="1"/>
        <end position="123"/>
    </location>
</feature>
<dbReference type="Proteomes" id="UP000001106">
    <property type="component" value="Chromosome"/>
</dbReference>
<keyword evidence="1" id="KW-0812">Transmembrane</keyword>
<evidence type="ECO:0000313" key="3">
    <source>
        <dbReference type="EMBL" id="ABR56153.1"/>
    </source>
</evidence>
<organism evidence="3 4">
    <name type="scientific">Methanococcus aeolicus (strain ATCC BAA-1280 / DSM 17508 / OCM 812 / Nankai-3)</name>
    <dbReference type="NCBI Taxonomy" id="419665"/>
    <lineage>
        <taxon>Archaea</taxon>
        <taxon>Methanobacteriati</taxon>
        <taxon>Methanobacteriota</taxon>
        <taxon>Methanomada group</taxon>
        <taxon>Methanococci</taxon>
        <taxon>Methanococcales</taxon>
        <taxon>Methanococcaceae</taxon>
        <taxon>Methanococcus</taxon>
    </lineage>
</organism>
<evidence type="ECO:0000256" key="1">
    <source>
        <dbReference type="SAM" id="Phobius"/>
    </source>
</evidence>